<dbReference type="OrthoDB" id="9780153at2"/>
<dbReference type="InterPro" id="IPR005561">
    <property type="entry name" value="ANTAR"/>
</dbReference>
<dbReference type="InterPro" id="IPR008327">
    <property type="entry name" value="Sig_transdc_resp-reg_antiterm"/>
</dbReference>
<feature type="modified residue" description="4-aspartylphosphate" evidence="1">
    <location>
        <position position="55"/>
    </location>
</feature>
<dbReference type="RefSeq" id="WP_069703061.1">
    <property type="nucleotide sequence ID" value="NZ_MJAT01000037.1"/>
</dbReference>
<evidence type="ECO:0000259" key="3">
    <source>
        <dbReference type="PROSITE" id="PS50921"/>
    </source>
</evidence>
<evidence type="ECO:0000313" key="4">
    <source>
        <dbReference type="EMBL" id="OEH84634.1"/>
    </source>
</evidence>
<dbReference type="AlphaFoldDB" id="A0A1E5L3H4"/>
<dbReference type="InterPro" id="IPR011006">
    <property type="entry name" value="CheY-like_superfamily"/>
</dbReference>
<sequence length="191" mass="21954">MISTRVIIVSSDQNYRKNLKRLLMQTGYSIIGEADHQSATLRLIRSRLPEIVIVDGDCKDINIIELAEVLEEDPISALIVLTNHITGQYIDKAKNYWYFFYGVKQLPDSMLASNIDVAYASFRRSKKMEQEIDKLKKTLETRKLVDKAKGILMMKKDMSEDQAFRYIQKLSMDKSLPMKEVANAIIITESV</sequence>
<proteinExistence type="predicted"/>
<evidence type="ECO:0008006" key="6">
    <source>
        <dbReference type="Google" id="ProtNLM"/>
    </source>
</evidence>
<dbReference type="GO" id="GO:0003723">
    <property type="term" value="F:RNA binding"/>
    <property type="evidence" value="ECO:0007669"/>
    <property type="project" value="InterPro"/>
</dbReference>
<dbReference type="PROSITE" id="PS50110">
    <property type="entry name" value="RESPONSE_REGULATORY"/>
    <property type="match status" value="1"/>
</dbReference>
<dbReference type="STRING" id="1390249.BHU72_09060"/>
<protein>
    <recommendedName>
        <fullName evidence="6">Stage 0 sporulation protein A homolog</fullName>
    </recommendedName>
</protein>
<keyword evidence="5" id="KW-1185">Reference proteome</keyword>
<feature type="domain" description="ANTAR" evidence="3">
    <location>
        <begin position="125"/>
        <end position="186"/>
    </location>
</feature>
<evidence type="ECO:0000259" key="2">
    <source>
        <dbReference type="PROSITE" id="PS50110"/>
    </source>
</evidence>
<dbReference type="Pfam" id="PF03861">
    <property type="entry name" value="ANTAR"/>
    <property type="match status" value="1"/>
</dbReference>
<keyword evidence="1" id="KW-0597">Phosphoprotein</keyword>
<evidence type="ECO:0000313" key="5">
    <source>
        <dbReference type="Proteomes" id="UP000095255"/>
    </source>
</evidence>
<dbReference type="InterPro" id="IPR036388">
    <property type="entry name" value="WH-like_DNA-bd_sf"/>
</dbReference>
<dbReference type="InterPro" id="IPR001789">
    <property type="entry name" value="Sig_transdc_resp-reg_receiver"/>
</dbReference>
<dbReference type="Proteomes" id="UP000095255">
    <property type="component" value="Unassembled WGS sequence"/>
</dbReference>
<accession>A0A1E5L3H4</accession>
<name>A0A1E5L3H4_9FIRM</name>
<dbReference type="GO" id="GO:0000160">
    <property type="term" value="P:phosphorelay signal transduction system"/>
    <property type="evidence" value="ECO:0007669"/>
    <property type="project" value="InterPro"/>
</dbReference>
<reference evidence="4 5" key="1">
    <citation type="submission" date="2016-09" db="EMBL/GenBank/DDBJ databases">
        <title>Desulfuribacillus arsenicus sp. nov., an obligately anaerobic, dissimilatory arsenic- and antimonate-reducing bacterium isolated from anoxic sediments.</title>
        <authorList>
            <person name="Abin C.A."/>
            <person name="Hollibaugh J.T."/>
        </authorList>
    </citation>
    <scope>NUCLEOTIDE SEQUENCE [LARGE SCALE GENOMIC DNA]</scope>
    <source>
        <strain evidence="4 5">MLFW-2</strain>
    </source>
</reference>
<comment type="caution">
    <text evidence="4">The sequence shown here is derived from an EMBL/GenBank/DDBJ whole genome shotgun (WGS) entry which is preliminary data.</text>
</comment>
<organism evidence="4 5">
    <name type="scientific">Desulfuribacillus stibiiarsenatis</name>
    <dbReference type="NCBI Taxonomy" id="1390249"/>
    <lineage>
        <taxon>Bacteria</taxon>
        <taxon>Bacillati</taxon>
        <taxon>Bacillota</taxon>
        <taxon>Desulfuribacillia</taxon>
        <taxon>Desulfuribacillales</taxon>
        <taxon>Desulfuribacillaceae</taxon>
        <taxon>Desulfuribacillus</taxon>
    </lineage>
</organism>
<dbReference type="SUPFAM" id="SSF52172">
    <property type="entry name" value="CheY-like"/>
    <property type="match status" value="1"/>
</dbReference>
<dbReference type="Gene3D" id="1.10.10.10">
    <property type="entry name" value="Winged helix-like DNA-binding domain superfamily/Winged helix DNA-binding domain"/>
    <property type="match status" value="1"/>
</dbReference>
<evidence type="ECO:0000256" key="1">
    <source>
        <dbReference type="PROSITE-ProRule" id="PRU00169"/>
    </source>
</evidence>
<dbReference type="Gene3D" id="3.40.50.2300">
    <property type="match status" value="1"/>
</dbReference>
<gene>
    <name evidence="4" type="ORF">BHU72_09060</name>
</gene>
<dbReference type="SMART" id="SM01012">
    <property type="entry name" value="ANTAR"/>
    <property type="match status" value="1"/>
</dbReference>
<dbReference type="PIRSF" id="PIRSF036382">
    <property type="entry name" value="RR_antiterm"/>
    <property type="match status" value="1"/>
</dbReference>
<dbReference type="EMBL" id="MJAT01000037">
    <property type="protein sequence ID" value="OEH84634.1"/>
    <property type="molecule type" value="Genomic_DNA"/>
</dbReference>
<dbReference type="PROSITE" id="PS50921">
    <property type="entry name" value="ANTAR"/>
    <property type="match status" value="1"/>
</dbReference>
<feature type="domain" description="Response regulatory" evidence="2">
    <location>
        <begin position="5"/>
        <end position="119"/>
    </location>
</feature>